<feature type="region of interest" description="Disordered" evidence="2">
    <location>
        <begin position="193"/>
        <end position="222"/>
    </location>
</feature>
<sequence>MDRNAFVIPTSADDFEAADRKRLDTFSFGSVPPRAANRRSAPLLSNHARSHSRKDSSVSSIPTTVSLPQISSIDSPPTSPGITSTKRNSHHRRRSSVSTRHESAELMGVTLPHIPLSLSEDNINLGDKDSVRRRALWALEGKTDVGTYAKVEIPELGSDEAKKPFDFPSKPSFPPGIGAGFGAGLNNMGSKRDSVGKLAPSTSNTEQLGTLIEEEEEEEDTSILDVTVTSSPVEESPASVVDAVATSVPPAPVRHRPASLNLRPLSLVAGTMDLPTPSPSPNAAVSRPGLRALTLTSSPVPDSGNHPPSDATGQTDPLWKRRSAVFMPSSAPPAPTPRAAPSAIQVPPPVAPSASRRTSFSYRSVDIPVHGLPTPEMTPVTDRRLSAASTDSDSSRHSSRGSRALSVSEQHFLFQAHQTLVQRISDLERALSARPRSRPQSCASDASSQSEPVSDEMLQLVVDLKAERDELKKDVDGWRNRVADSEKQMTLLFRRVENERREAWVARERASLMEAEKRSTEKNLLEKTVWGEEGWQKLQIAQEELKAVRQECDTLRMEAKQAAADREQIAQLKALLDMETRKREELEKDLEALLATPTPRAFEIHSKPMSGASRTMIFAKRGGLGFRSIDSVSSFTDVDSVGSVDHNKMNLKVVEEEDEEDSRDETMSECSTEDNGLTGYEDEEDNDQYAFHDSSSSSSLGSLNDFSSAATDGANDSADSVPPLSISRSSTASPAPVSTPPQQASHNRHKSLSRGWTFPQDNGSYDAPMAPVAEVDRFFNCLEDIDNSPPLASLESGKTLFSQALAGDDDELPPFVLPSGFGVEVQSPELESKTVLDVVQEEEEEDEGFNSGPDDEFVGQEVEGGIIFTFNPPPSFSDEPEIAQTPELLYDSSMSTPDSSFSEENSRSSSSTGSSPHISPSSIPRLAGSKKPLLPSFLPITSTPVKSSRAPESFQTPPAISGPLKRGTSPNEMRRSASPATPSKLPQPSFIRQPRRADAVKSTSPNPAPGKSPSSPKLFSSILDDTVSSQPSHASPEMSGSTGGSSPEPALCTPPSLTSMSPTLPSRISIQNLANLNPFSSLASWSSLSFKSPPSSSPSQNMPKAASVSQPPPSRFISREAQLEKLRLRLATEEENRHHGCFESSAIRNTKDFVMHL</sequence>
<feature type="compositionally biased region" description="Low complexity" evidence="2">
    <location>
        <begin position="1051"/>
        <end position="1064"/>
    </location>
</feature>
<feature type="region of interest" description="Disordered" evidence="2">
    <location>
        <begin position="649"/>
        <end position="683"/>
    </location>
</feature>
<name>A0A8K0UWM1_9AGAR</name>
<evidence type="ECO:0000256" key="2">
    <source>
        <dbReference type="SAM" id="MobiDB-lite"/>
    </source>
</evidence>
<reference evidence="3" key="1">
    <citation type="journal article" date="2021" name="New Phytol.">
        <title>Evolutionary innovations through gain and loss of genes in the ectomycorrhizal Boletales.</title>
        <authorList>
            <person name="Wu G."/>
            <person name="Miyauchi S."/>
            <person name="Morin E."/>
            <person name="Kuo A."/>
            <person name="Drula E."/>
            <person name="Varga T."/>
            <person name="Kohler A."/>
            <person name="Feng B."/>
            <person name="Cao Y."/>
            <person name="Lipzen A."/>
            <person name="Daum C."/>
            <person name="Hundley H."/>
            <person name="Pangilinan J."/>
            <person name="Johnson J."/>
            <person name="Barry K."/>
            <person name="LaButti K."/>
            <person name="Ng V."/>
            <person name="Ahrendt S."/>
            <person name="Min B."/>
            <person name="Choi I.G."/>
            <person name="Park H."/>
            <person name="Plett J.M."/>
            <person name="Magnuson J."/>
            <person name="Spatafora J.W."/>
            <person name="Nagy L.G."/>
            <person name="Henrissat B."/>
            <person name="Grigoriev I.V."/>
            <person name="Yang Z.L."/>
            <person name="Xu J."/>
            <person name="Martin F.M."/>
        </authorList>
    </citation>
    <scope>NUCLEOTIDE SEQUENCE</scope>
    <source>
        <strain evidence="3">KKN 215</strain>
    </source>
</reference>
<feature type="compositionally biased region" description="Low complexity" evidence="2">
    <location>
        <begin position="892"/>
        <end position="922"/>
    </location>
</feature>
<keyword evidence="4" id="KW-1185">Reference proteome</keyword>
<feature type="region of interest" description="Disordered" evidence="2">
    <location>
        <begin position="839"/>
        <end position="1064"/>
    </location>
</feature>
<dbReference type="OrthoDB" id="2528184at2759"/>
<keyword evidence="1" id="KW-0175">Coiled coil</keyword>
<feature type="compositionally biased region" description="Low complexity" evidence="2">
    <location>
        <begin position="1085"/>
        <end position="1099"/>
    </location>
</feature>
<feature type="compositionally biased region" description="Low complexity" evidence="2">
    <location>
        <begin position="727"/>
        <end position="745"/>
    </location>
</feature>
<proteinExistence type="predicted"/>
<feature type="compositionally biased region" description="Acidic residues" evidence="2">
    <location>
        <begin position="212"/>
        <end position="222"/>
    </location>
</feature>
<organism evidence="3 4">
    <name type="scientific">Cristinia sonorae</name>
    <dbReference type="NCBI Taxonomy" id="1940300"/>
    <lineage>
        <taxon>Eukaryota</taxon>
        <taxon>Fungi</taxon>
        <taxon>Dikarya</taxon>
        <taxon>Basidiomycota</taxon>
        <taxon>Agaricomycotina</taxon>
        <taxon>Agaricomycetes</taxon>
        <taxon>Agaricomycetidae</taxon>
        <taxon>Agaricales</taxon>
        <taxon>Pleurotineae</taxon>
        <taxon>Stephanosporaceae</taxon>
        <taxon>Cristinia</taxon>
    </lineage>
</organism>
<feature type="compositionally biased region" description="Polar residues" evidence="2">
    <location>
        <begin position="61"/>
        <end position="82"/>
    </location>
</feature>
<gene>
    <name evidence="3" type="ORF">BXZ70DRAFT_1075466</name>
</gene>
<evidence type="ECO:0000313" key="3">
    <source>
        <dbReference type="EMBL" id="KAH8105497.1"/>
    </source>
</evidence>
<dbReference type="AlphaFoldDB" id="A0A8K0UWM1"/>
<feature type="region of interest" description="Disordered" evidence="2">
    <location>
        <begin position="25"/>
        <end position="105"/>
    </location>
</feature>
<dbReference type="Proteomes" id="UP000813824">
    <property type="component" value="Unassembled WGS sequence"/>
</dbReference>
<accession>A0A8K0UWM1</accession>
<comment type="caution">
    <text evidence="3">The sequence shown here is derived from an EMBL/GenBank/DDBJ whole genome shotgun (WGS) entry which is preliminary data.</text>
</comment>
<feature type="region of interest" description="Disordered" evidence="2">
    <location>
        <begin position="294"/>
        <end position="403"/>
    </location>
</feature>
<feature type="coiled-coil region" evidence="1">
    <location>
        <begin position="538"/>
        <end position="596"/>
    </location>
</feature>
<feature type="region of interest" description="Disordered" evidence="2">
    <location>
        <begin position="710"/>
        <end position="768"/>
    </location>
</feature>
<protein>
    <submittedName>
        <fullName evidence="3">Uncharacterized protein</fullName>
    </submittedName>
</protein>
<feature type="region of interest" description="Disordered" evidence="2">
    <location>
        <begin position="431"/>
        <end position="455"/>
    </location>
</feature>
<dbReference type="EMBL" id="JAEVFJ010000004">
    <property type="protein sequence ID" value="KAH8105497.1"/>
    <property type="molecule type" value="Genomic_DNA"/>
</dbReference>
<evidence type="ECO:0000313" key="4">
    <source>
        <dbReference type="Proteomes" id="UP000813824"/>
    </source>
</evidence>
<feature type="region of interest" description="Disordered" evidence="2">
    <location>
        <begin position="1085"/>
        <end position="1115"/>
    </location>
</feature>
<feature type="compositionally biased region" description="Polar residues" evidence="2">
    <location>
        <begin position="438"/>
        <end position="452"/>
    </location>
</feature>
<feature type="compositionally biased region" description="Acidic residues" evidence="2">
    <location>
        <begin position="839"/>
        <end position="858"/>
    </location>
</feature>
<evidence type="ECO:0000256" key="1">
    <source>
        <dbReference type="SAM" id="Coils"/>
    </source>
</evidence>